<accession>A0A7C2K1Y3</accession>
<gene>
    <name evidence="3" type="ORF">ENQ76_13430</name>
</gene>
<dbReference type="Gene3D" id="3.90.960.10">
    <property type="entry name" value="YbaK/aminoacyl-tRNA synthetase-associated domain"/>
    <property type="match status" value="1"/>
</dbReference>
<evidence type="ECO:0000256" key="1">
    <source>
        <dbReference type="SAM" id="MobiDB-lite"/>
    </source>
</evidence>
<dbReference type="InterPro" id="IPR036754">
    <property type="entry name" value="YbaK/aa-tRNA-synt-asso_dom_sf"/>
</dbReference>
<dbReference type="GO" id="GO:0002161">
    <property type="term" value="F:aminoacyl-tRNA deacylase activity"/>
    <property type="evidence" value="ECO:0007669"/>
    <property type="project" value="InterPro"/>
</dbReference>
<feature type="region of interest" description="Disordered" evidence="1">
    <location>
        <begin position="1"/>
        <end position="27"/>
    </location>
</feature>
<comment type="caution">
    <text evidence="3">The sequence shown here is derived from an EMBL/GenBank/DDBJ whole genome shotgun (WGS) entry which is preliminary data.</text>
</comment>
<dbReference type="Pfam" id="PF04073">
    <property type="entry name" value="tRNA_edit"/>
    <property type="match status" value="1"/>
</dbReference>
<organism evidence="3">
    <name type="scientific">Schlesneria paludicola</name>
    <dbReference type="NCBI Taxonomy" id="360056"/>
    <lineage>
        <taxon>Bacteria</taxon>
        <taxon>Pseudomonadati</taxon>
        <taxon>Planctomycetota</taxon>
        <taxon>Planctomycetia</taxon>
        <taxon>Planctomycetales</taxon>
        <taxon>Planctomycetaceae</taxon>
        <taxon>Schlesneria</taxon>
    </lineage>
</organism>
<proteinExistence type="predicted"/>
<dbReference type="InterPro" id="IPR007214">
    <property type="entry name" value="YbaK/aa-tRNA-synth-assoc-dom"/>
</dbReference>
<dbReference type="SUPFAM" id="SSF55826">
    <property type="entry name" value="YbaK/ProRS associated domain"/>
    <property type="match status" value="1"/>
</dbReference>
<dbReference type="PANTHER" id="PTHR30411:SF9">
    <property type="entry name" value="MULTIFUNCTIONAL SER_THR-TRNA DEACYLASE PROXP-Y"/>
    <property type="match status" value="1"/>
</dbReference>
<feature type="domain" description="YbaK/aminoacyl-tRNA synthetase-associated" evidence="2">
    <location>
        <begin position="66"/>
        <end position="186"/>
    </location>
</feature>
<evidence type="ECO:0000259" key="2">
    <source>
        <dbReference type="Pfam" id="PF04073"/>
    </source>
</evidence>
<protein>
    <recommendedName>
        <fullName evidence="2">YbaK/aminoacyl-tRNA synthetase-associated domain-containing protein</fullName>
    </recommendedName>
</protein>
<dbReference type="EMBL" id="DSOK01000370">
    <property type="protein sequence ID" value="HEN16458.1"/>
    <property type="molecule type" value="Genomic_DNA"/>
</dbReference>
<reference evidence="3" key="1">
    <citation type="journal article" date="2020" name="mSystems">
        <title>Genome- and Community-Level Interaction Insights into Carbon Utilization and Element Cycling Functions of Hydrothermarchaeota in Hydrothermal Sediment.</title>
        <authorList>
            <person name="Zhou Z."/>
            <person name="Liu Y."/>
            <person name="Xu W."/>
            <person name="Pan J."/>
            <person name="Luo Z.H."/>
            <person name="Li M."/>
        </authorList>
    </citation>
    <scope>NUCLEOTIDE SEQUENCE [LARGE SCALE GENOMIC DNA]</scope>
    <source>
        <strain evidence="3">SpSt-339</strain>
    </source>
</reference>
<feature type="region of interest" description="Disordered" evidence="1">
    <location>
        <begin position="62"/>
        <end position="82"/>
    </location>
</feature>
<sequence length="204" mass="22504">MPMRTAAPAACSNRPSGNCTRCRKPRDSHPWVAGHAERIDMSDKTVLSRIREWLTAQSVPFREVHHEPTRTSEESAKARGEPLQHGGKALLLKGDGDFSLFVLPADRQLDSHAIREHFGWKKLRFATPEELLQLTGLVPGSVPPFGPPILPFELTVDEQIPRNERIAFNAGSLTDSIILAVPDYLRVAQPARVFGVAKSSEAQG</sequence>
<dbReference type="PANTHER" id="PTHR30411">
    <property type="entry name" value="CYTOPLASMIC PROTEIN"/>
    <property type="match status" value="1"/>
</dbReference>
<evidence type="ECO:0000313" key="3">
    <source>
        <dbReference type="EMBL" id="HEN16458.1"/>
    </source>
</evidence>
<name>A0A7C2K1Y3_9PLAN</name>
<dbReference type="AlphaFoldDB" id="A0A7C2K1Y3"/>